<dbReference type="WBParaSite" id="TREG1_85780.1">
    <property type="protein sequence ID" value="TREG1_85780.1"/>
    <property type="gene ID" value="TREG1_85780"/>
</dbReference>
<proteinExistence type="predicted"/>
<reference evidence="2" key="1">
    <citation type="submission" date="2022-06" db="EMBL/GenBank/DDBJ databases">
        <authorList>
            <person name="Berger JAMES D."/>
            <person name="Berger JAMES D."/>
        </authorList>
    </citation>
    <scope>NUCLEOTIDE SEQUENCE [LARGE SCALE GENOMIC DNA]</scope>
</reference>
<keyword evidence="1" id="KW-0812">Transmembrane</keyword>
<dbReference type="AlphaFoldDB" id="A0AA85KJ80"/>
<protein>
    <submittedName>
        <fullName evidence="3">Uncharacterized protein</fullName>
    </submittedName>
</protein>
<organism evidence="2 3">
    <name type="scientific">Trichobilharzia regenti</name>
    <name type="common">Nasal bird schistosome</name>
    <dbReference type="NCBI Taxonomy" id="157069"/>
    <lineage>
        <taxon>Eukaryota</taxon>
        <taxon>Metazoa</taxon>
        <taxon>Spiralia</taxon>
        <taxon>Lophotrochozoa</taxon>
        <taxon>Platyhelminthes</taxon>
        <taxon>Trematoda</taxon>
        <taxon>Digenea</taxon>
        <taxon>Strigeidida</taxon>
        <taxon>Schistosomatoidea</taxon>
        <taxon>Schistosomatidae</taxon>
        <taxon>Trichobilharzia</taxon>
    </lineage>
</organism>
<sequence length="148" mass="17525">MVNCFLKYDRRVCCFFVSFLLCFIKVEMTLIMLNLSTPLDLSLVLYFPPLKFLLDEEHCNYVVVFVHFLKHLLSVCKLVIIEELNVLHKAIYFLYTDVFYECYLSVDASHEIIFLLRFFHLCTISDKELLDFSLITFVILSLLTDKLN</sequence>
<reference evidence="3" key="2">
    <citation type="submission" date="2023-11" db="UniProtKB">
        <authorList>
            <consortium name="WormBaseParasite"/>
        </authorList>
    </citation>
    <scope>IDENTIFICATION</scope>
</reference>
<dbReference type="Proteomes" id="UP000050795">
    <property type="component" value="Unassembled WGS sequence"/>
</dbReference>
<evidence type="ECO:0000313" key="2">
    <source>
        <dbReference type="Proteomes" id="UP000050795"/>
    </source>
</evidence>
<evidence type="ECO:0000256" key="1">
    <source>
        <dbReference type="SAM" id="Phobius"/>
    </source>
</evidence>
<evidence type="ECO:0000313" key="3">
    <source>
        <dbReference type="WBParaSite" id="TREG1_85780.1"/>
    </source>
</evidence>
<feature type="transmembrane region" description="Helical" evidence="1">
    <location>
        <begin position="12"/>
        <end position="33"/>
    </location>
</feature>
<keyword evidence="2" id="KW-1185">Reference proteome</keyword>
<accession>A0AA85KJ80</accession>
<name>A0AA85KJ80_TRIRE</name>
<keyword evidence="1" id="KW-1133">Transmembrane helix</keyword>
<keyword evidence="1" id="KW-0472">Membrane</keyword>